<feature type="transmembrane region" description="Helical" evidence="7">
    <location>
        <begin position="153"/>
        <end position="174"/>
    </location>
</feature>
<name>A0A366JC67_9GAMM</name>
<reference evidence="9 10" key="1">
    <citation type="submission" date="2018-06" db="EMBL/GenBank/DDBJ databases">
        <title>Genomic Encyclopedia of Type Strains, Phase III (KMG-III): the genomes of soil and plant-associated and newly described type strains.</title>
        <authorList>
            <person name="Whitman W."/>
        </authorList>
    </citation>
    <scope>NUCLEOTIDE SEQUENCE [LARGE SCALE GENOMIC DNA]</scope>
    <source>
        <strain evidence="9 10">CECT 7377</strain>
    </source>
</reference>
<dbReference type="OrthoDB" id="6098358at2"/>
<dbReference type="Pfam" id="PF00482">
    <property type="entry name" value="T2SSF"/>
    <property type="match status" value="2"/>
</dbReference>
<dbReference type="InterPro" id="IPR042094">
    <property type="entry name" value="T2SS_GspF_sf"/>
</dbReference>
<dbReference type="InterPro" id="IPR018076">
    <property type="entry name" value="T2SS_GspF_dom"/>
</dbReference>
<dbReference type="PANTHER" id="PTHR30012:SF0">
    <property type="entry name" value="TYPE II SECRETION SYSTEM PROTEIN F-RELATED"/>
    <property type="match status" value="1"/>
</dbReference>
<evidence type="ECO:0000256" key="4">
    <source>
        <dbReference type="ARBA" id="ARBA00022692"/>
    </source>
</evidence>
<comment type="similarity">
    <text evidence="2">Belongs to the GSP F family.</text>
</comment>
<gene>
    <name evidence="9" type="ORF">DFP80_10312</name>
</gene>
<sequence length="354" mass="40260">MPWYKILRQHNKTDYRYESSESKALFQYISRGDWHISVSEWNPKKLDYKSLQTFYIEIQSALQSGLQLNQAISHFALSSTHPKIANTCKAILSELENGALFNQTLSRLAKPSAAPYCQLLNSQGSREDCEKSLSMSITQLNTLLDCSQRLLKAMLYPFSIIQIALIILIANQAMKKAENESYLLDLINPISIYCACSIIQFIILKSLHQGQACYWLEKYSGTFRLTKLFSLLSTTRKTGITLQHALKNMPEYFQHQPIKEDIYQVYYTLRLGKNYVNSFPADWFPNESAIALHSAGQDGDIERALLLAEKEHTKRWQKVITLLEKLIPAACLLIAGGFVASALIALYAPLIEMT</sequence>
<keyword evidence="4 7" id="KW-0812">Transmembrane</keyword>
<evidence type="ECO:0000313" key="9">
    <source>
        <dbReference type="EMBL" id="RBP84542.1"/>
    </source>
</evidence>
<keyword evidence="5 7" id="KW-1133">Transmembrane helix</keyword>
<organism evidence="9 10">
    <name type="scientific">Marinomonas rhizomae</name>
    <dbReference type="NCBI Taxonomy" id="491948"/>
    <lineage>
        <taxon>Bacteria</taxon>
        <taxon>Pseudomonadati</taxon>
        <taxon>Pseudomonadota</taxon>
        <taxon>Gammaproteobacteria</taxon>
        <taxon>Oceanospirillales</taxon>
        <taxon>Oceanospirillaceae</taxon>
        <taxon>Marinomonas</taxon>
    </lineage>
</organism>
<comment type="caution">
    <text evidence="9">The sequence shown here is derived from an EMBL/GenBank/DDBJ whole genome shotgun (WGS) entry which is preliminary data.</text>
</comment>
<evidence type="ECO:0000256" key="5">
    <source>
        <dbReference type="ARBA" id="ARBA00022989"/>
    </source>
</evidence>
<dbReference type="GO" id="GO:0005886">
    <property type="term" value="C:plasma membrane"/>
    <property type="evidence" value="ECO:0007669"/>
    <property type="project" value="UniProtKB-SubCell"/>
</dbReference>
<dbReference type="Gene3D" id="1.20.81.30">
    <property type="entry name" value="Type II secretion system (T2SS), domain F"/>
    <property type="match status" value="1"/>
</dbReference>
<evidence type="ECO:0000256" key="6">
    <source>
        <dbReference type="ARBA" id="ARBA00023136"/>
    </source>
</evidence>
<keyword evidence="10" id="KW-1185">Reference proteome</keyword>
<dbReference type="RefSeq" id="WP_113915460.1">
    <property type="nucleotide sequence ID" value="NZ_QNSE01000003.1"/>
</dbReference>
<accession>A0A366JC67</accession>
<feature type="transmembrane region" description="Helical" evidence="7">
    <location>
        <begin position="186"/>
        <end position="204"/>
    </location>
</feature>
<dbReference type="InterPro" id="IPR003004">
    <property type="entry name" value="GspF/PilC"/>
</dbReference>
<keyword evidence="3" id="KW-1003">Cell membrane</keyword>
<dbReference type="AlphaFoldDB" id="A0A366JC67"/>
<evidence type="ECO:0000256" key="3">
    <source>
        <dbReference type="ARBA" id="ARBA00022475"/>
    </source>
</evidence>
<keyword evidence="6 7" id="KW-0472">Membrane</keyword>
<evidence type="ECO:0000256" key="1">
    <source>
        <dbReference type="ARBA" id="ARBA00004651"/>
    </source>
</evidence>
<dbReference type="EMBL" id="QNSE01000003">
    <property type="protein sequence ID" value="RBP84542.1"/>
    <property type="molecule type" value="Genomic_DNA"/>
</dbReference>
<comment type="subcellular location">
    <subcellularLocation>
        <location evidence="1">Cell membrane</location>
        <topology evidence="1">Multi-pass membrane protein</topology>
    </subcellularLocation>
</comment>
<feature type="domain" description="Type II secretion system protein GspF" evidence="8">
    <location>
        <begin position="59"/>
        <end position="169"/>
    </location>
</feature>
<protein>
    <submittedName>
        <fullName evidence="9">Protein transport protein HofC/type IV pilus assembly protein PilC</fullName>
    </submittedName>
</protein>
<feature type="domain" description="Type II secretion system protein GspF" evidence="8">
    <location>
        <begin position="230"/>
        <end position="349"/>
    </location>
</feature>
<evidence type="ECO:0000256" key="2">
    <source>
        <dbReference type="ARBA" id="ARBA00005745"/>
    </source>
</evidence>
<evidence type="ECO:0000256" key="7">
    <source>
        <dbReference type="SAM" id="Phobius"/>
    </source>
</evidence>
<proteinExistence type="inferred from homology"/>
<dbReference type="Proteomes" id="UP000252792">
    <property type="component" value="Unassembled WGS sequence"/>
</dbReference>
<feature type="transmembrane region" description="Helical" evidence="7">
    <location>
        <begin position="326"/>
        <end position="348"/>
    </location>
</feature>
<evidence type="ECO:0000313" key="10">
    <source>
        <dbReference type="Proteomes" id="UP000252792"/>
    </source>
</evidence>
<dbReference type="PANTHER" id="PTHR30012">
    <property type="entry name" value="GENERAL SECRETION PATHWAY PROTEIN"/>
    <property type="match status" value="1"/>
</dbReference>
<evidence type="ECO:0000259" key="8">
    <source>
        <dbReference type="Pfam" id="PF00482"/>
    </source>
</evidence>